<reference evidence="2" key="1">
    <citation type="submission" date="2018-05" db="EMBL/GenBank/DDBJ databases">
        <authorList>
            <person name="Lanie J.A."/>
            <person name="Ng W.-L."/>
            <person name="Kazmierczak K.M."/>
            <person name="Andrzejewski T.M."/>
            <person name="Davidsen T.M."/>
            <person name="Wayne K.J."/>
            <person name="Tettelin H."/>
            <person name="Glass J.I."/>
            <person name="Rusch D."/>
            <person name="Podicherti R."/>
            <person name="Tsui H.-C.T."/>
            <person name="Winkler M.E."/>
        </authorList>
    </citation>
    <scope>NUCLEOTIDE SEQUENCE</scope>
</reference>
<organism evidence="2">
    <name type="scientific">marine metagenome</name>
    <dbReference type="NCBI Taxonomy" id="408172"/>
    <lineage>
        <taxon>unclassified sequences</taxon>
        <taxon>metagenomes</taxon>
        <taxon>ecological metagenomes</taxon>
    </lineage>
</organism>
<name>A0A381XNL1_9ZZZZ</name>
<dbReference type="Gene3D" id="3.40.50.1820">
    <property type="entry name" value="alpha/beta hydrolase"/>
    <property type="match status" value="1"/>
</dbReference>
<dbReference type="InterPro" id="IPR050266">
    <property type="entry name" value="AB_hydrolase_sf"/>
</dbReference>
<proteinExistence type="predicted"/>
<dbReference type="GO" id="GO:0016020">
    <property type="term" value="C:membrane"/>
    <property type="evidence" value="ECO:0007669"/>
    <property type="project" value="TreeGrafter"/>
</dbReference>
<dbReference type="Pfam" id="PF00561">
    <property type="entry name" value="Abhydrolase_1"/>
    <property type="match status" value="1"/>
</dbReference>
<feature type="domain" description="AB hydrolase-1" evidence="1">
    <location>
        <begin position="26"/>
        <end position="266"/>
    </location>
</feature>
<dbReference type="InterPro" id="IPR029058">
    <property type="entry name" value="AB_hydrolase_fold"/>
</dbReference>
<dbReference type="AlphaFoldDB" id="A0A381XNL1"/>
<dbReference type="PRINTS" id="PR00111">
    <property type="entry name" value="ABHYDROLASE"/>
</dbReference>
<dbReference type="InterPro" id="IPR000073">
    <property type="entry name" value="AB_hydrolase_1"/>
</dbReference>
<dbReference type="PANTHER" id="PTHR43798:SF24">
    <property type="entry name" value="CIS-3-ALKYL-4-ALKYLOXETAN-2-ONE DECARBOXYLASE"/>
    <property type="match status" value="1"/>
</dbReference>
<gene>
    <name evidence="2" type="ORF">METZ01_LOCUS118855</name>
</gene>
<accession>A0A381XNL1</accession>
<evidence type="ECO:0000259" key="1">
    <source>
        <dbReference type="Pfam" id="PF00561"/>
    </source>
</evidence>
<protein>
    <recommendedName>
        <fullName evidence="1">AB hydrolase-1 domain-containing protein</fullName>
    </recommendedName>
</protein>
<dbReference type="EMBL" id="UINC01015724">
    <property type="protein sequence ID" value="SVA66001.1"/>
    <property type="molecule type" value="Genomic_DNA"/>
</dbReference>
<sequence length="285" mass="33240">MYPFTSLYFDLNPYKLHYLDEGEGEVLLFLHGNPTWSFYYRSLIQNFQGRYRCVAPDHIGCGFSDKPQDYSYTLTTHIDNLEKLVDFLGLKNITLMVHDWGGAIGMGLAVRKPELIKRLVLFNTASFLSTDIPLRIGLCRMPLLGTILIRYLNLFVRGVLRFGLKRRKRLTQNVRAGYLAPYDTFENRIANLKFVQDIPMEQAVPSYSVIQYIERNLKQFDGYPILIIWGSEDFCFNVKFLNKWREIFPRAEVREVCNAGHLVVEDASDEIIPWIEGFLRKNNIF</sequence>
<dbReference type="SUPFAM" id="SSF53474">
    <property type="entry name" value="alpha/beta-Hydrolases"/>
    <property type="match status" value="1"/>
</dbReference>
<dbReference type="PANTHER" id="PTHR43798">
    <property type="entry name" value="MONOACYLGLYCEROL LIPASE"/>
    <property type="match status" value="1"/>
</dbReference>
<evidence type="ECO:0000313" key="2">
    <source>
        <dbReference type="EMBL" id="SVA66001.1"/>
    </source>
</evidence>